<dbReference type="Proteomes" id="UP000179095">
    <property type="component" value="Unassembled WGS sequence"/>
</dbReference>
<sequence length="113" mass="12733">MEIIKDGITIEELKNLAQSKFGNFVKAVVDVEKGMMVVDAELHADEEAYLLEKGSQSKALWGINIYPGLKNEEWIEYDSMVNLKPAQGNRTRGIDDPEIREKIIKIVSGLVKQ</sequence>
<proteinExistence type="predicted"/>
<reference evidence="1 2" key="1">
    <citation type="journal article" date="2016" name="Nat. Commun.">
        <title>Thousands of microbial genomes shed light on interconnected biogeochemical processes in an aquifer system.</title>
        <authorList>
            <person name="Anantharaman K."/>
            <person name="Brown C.T."/>
            <person name="Hug L.A."/>
            <person name="Sharon I."/>
            <person name="Castelle C.J."/>
            <person name="Probst A.J."/>
            <person name="Thomas B.C."/>
            <person name="Singh A."/>
            <person name="Wilkins M.J."/>
            <person name="Karaoz U."/>
            <person name="Brodie E.L."/>
            <person name="Williams K.H."/>
            <person name="Hubbard S.S."/>
            <person name="Banfield J.F."/>
        </authorList>
    </citation>
    <scope>NUCLEOTIDE SEQUENCE [LARGE SCALE GENOMIC DNA]</scope>
</reference>
<gene>
    <name evidence="1" type="ORF">A3F86_04585</name>
</gene>
<dbReference type="Pfam" id="PF18924">
    <property type="entry name" value="DUF5674"/>
    <property type="match status" value="1"/>
</dbReference>
<evidence type="ECO:0000313" key="1">
    <source>
        <dbReference type="EMBL" id="OGC08320.1"/>
    </source>
</evidence>
<dbReference type="InterPro" id="IPR043731">
    <property type="entry name" value="DUF5674"/>
</dbReference>
<dbReference type="STRING" id="1802568.A3F86_04585"/>
<name>A0A1F4RJE8_UNCSA</name>
<evidence type="ECO:0000313" key="2">
    <source>
        <dbReference type="Proteomes" id="UP000179095"/>
    </source>
</evidence>
<organism evidence="1 2">
    <name type="scientific">candidate division WOR-1 bacterium RIFCSPLOWO2_12_FULL_45_9</name>
    <dbReference type="NCBI Taxonomy" id="1802568"/>
    <lineage>
        <taxon>Bacteria</taxon>
        <taxon>Bacillati</taxon>
        <taxon>Saganbacteria</taxon>
    </lineage>
</organism>
<dbReference type="EMBL" id="METQ01000058">
    <property type="protein sequence ID" value="OGC08320.1"/>
    <property type="molecule type" value="Genomic_DNA"/>
</dbReference>
<comment type="caution">
    <text evidence="1">The sequence shown here is derived from an EMBL/GenBank/DDBJ whole genome shotgun (WGS) entry which is preliminary data.</text>
</comment>
<dbReference type="AlphaFoldDB" id="A0A1F4RJE8"/>
<protein>
    <submittedName>
        <fullName evidence="1">Uncharacterized protein</fullName>
    </submittedName>
</protein>
<accession>A0A1F4RJE8</accession>